<name>A0A127KB83_9RHOO</name>
<dbReference type="InterPro" id="IPR033399">
    <property type="entry name" value="TP_0789-like"/>
</dbReference>
<sequence>MADEAGMALAQRVYDRLDGDDATSAVTMALVEEGRSPRLRSMLLYRRSAPEGEVSTLIRFTEPADIEGTGLLTIDAADGASNQWIYLPAMQRVRRVDSNRKGGRFVNSDYYYEDLRDRKPSMDEHRLLGREVVDGVECDVLESIPVEAGNSVYKRRVSWIDPASHLPLRIDFFEKDPQAPSKRLRVERREQVQGYWTVMDSTLTDLGSGHQTRLTVRSIAYDRSLPERLFSSKALEDERMEREFRP</sequence>
<dbReference type="Gene3D" id="2.50.20.10">
    <property type="entry name" value="Lipoprotein localisation LolA/LolB/LppX"/>
    <property type="match status" value="1"/>
</dbReference>
<dbReference type="Proteomes" id="UP000036902">
    <property type="component" value="Chromosome"/>
</dbReference>
<feature type="domain" description="Uncharacterized protein TP-0789" evidence="1">
    <location>
        <begin position="53"/>
        <end position="236"/>
    </location>
</feature>
<dbReference type="Pfam" id="PF17131">
    <property type="entry name" value="LolA_like"/>
    <property type="match status" value="1"/>
</dbReference>
<protein>
    <recommendedName>
        <fullName evidence="1">Uncharacterized protein TP-0789 domain-containing protein</fullName>
    </recommendedName>
</protein>
<evidence type="ECO:0000313" key="3">
    <source>
        <dbReference type="Proteomes" id="UP000036902"/>
    </source>
</evidence>
<dbReference type="KEGG" id="thu:AC731_019075"/>
<dbReference type="EMBL" id="CP014646">
    <property type="protein sequence ID" value="AMO39220.1"/>
    <property type="molecule type" value="Genomic_DNA"/>
</dbReference>
<gene>
    <name evidence="2" type="ORF">AC731_019075</name>
</gene>
<dbReference type="CDD" id="cd16329">
    <property type="entry name" value="LolA_like"/>
    <property type="match status" value="1"/>
</dbReference>
<proteinExistence type="predicted"/>
<keyword evidence="3" id="KW-1185">Reference proteome</keyword>
<dbReference type="STRING" id="1134435.AC731_019075"/>
<accession>A0A127KB83</accession>
<evidence type="ECO:0000259" key="1">
    <source>
        <dbReference type="Pfam" id="PF17131"/>
    </source>
</evidence>
<dbReference type="AlphaFoldDB" id="A0A127KB83"/>
<evidence type="ECO:0000313" key="2">
    <source>
        <dbReference type="EMBL" id="AMO39220.1"/>
    </source>
</evidence>
<organism evidence="2 3">
    <name type="scientific">Thauera humireducens</name>
    <dbReference type="NCBI Taxonomy" id="1134435"/>
    <lineage>
        <taxon>Bacteria</taxon>
        <taxon>Pseudomonadati</taxon>
        <taxon>Pseudomonadota</taxon>
        <taxon>Betaproteobacteria</taxon>
        <taxon>Rhodocyclales</taxon>
        <taxon>Zoogloeaceae</taxon>
        <taxon>Thauera</taxon>
    </lineage>
</organism>
<reference evidence="3" key="1">
    <citation type="submission" date="2016-03" db="EMBL/GenBank/DDBJ databases">
        <authorList>
            <person name="Ma C."/>
            <person name="Zhou S."/>
            <person name="Yang G."/>
        </authorList>
    </citation>
    <scope>NUCLEOTIDE SEQUENCE [LARGE SCALE GENOMIC DNA]</scope>
    <source>
        <strain evidence="3">SgZ-1</strain>
    </source>
</reference>